<dbReference type="InterPro" id="IPR005479">
    <property type="entry name" value="CPAse_ATP-bd"/>
</dbReference>
<feature type="repeat" description="WD" evidence="18">
    <location>
        <begin position="2365"/>
        <end position="2406"/>
    </location>
</feature>
<comment type="pathway">
    <text evidence="2">Lipid metabolism; malonyl-CoA biosynthesis; malonyl-CoA from acetyl-CoA: step 1/1.</text>
</comment>
<dbReference type="InterPro" id="IPR013815">
    <property type="entry name" value="ATP_grasp_subdomain_1"/>
</dbReference>
<evidence type="ECO:0000259" key="21">
    <source>
        <dbReference type="PROSITE" id="PS50968"/>
    </source>
</evidence>
<dbReference type="InterPro" id="IPR011763">
    <property type="entry name" value="COA_CT_C"/>
</dbReference>
<dbReference type="FunFam" id="2.40.50.100:FF:000005">
    <property type="entry name" value="Acetyl-CoA carboxylase 1"/>
    <property type="match status" value="1"/>
</dbReference>
<keyword evidence="5 18" id="KW-0853">WD repeat</keyword>
<evidence type="ECO:0000256" key="15">
    <source>
        <dbReference type="ARBA" id="ARBA00023268"/>
    </source>
</evidence>
<evidence type="ECO:0000256" key="18">
    <source>
        <dbReference type="PROSITE-ProRule" id="PRU00221"/>
    </source>
</evidence>
<dbReference type="GO" id="GO:0006633">
    <property type="term" value="P:fatty acid biosynthetic process"/>
    <property type="evidence" value="ECO:0007669"/>
    <property type="project" value="UniProtKB-KW"/>
</dbReference>
<dbReference type="GO" id="GO:0003989">
    <property type="term" value="F:acetyl-CoA carboxylase activity"/>
    <property type="evidence" value="ECO:0007669"/>
    <property type="project" value="UniProtKB-EC"/>
</dbReference>
<keyword evidence="15" id="KW-0511">Multifunctional enzyme</keyword>
<dbReference type="Pfam" id="PF08326">
    <property type="entry name" value="ACC_central"/>
    <property type="match status" value="1"/>
</dbReference>
<evidence type="ECO:0000256" key="19">
    <source>
        <dbReference type="PROSITE-ProRule" id="PRU00409"/>
    </source>
</evidence>
<dbReference type="Pfam" id="PF21385">
    <property type="entry name" value="ACCA_BT"/>
    <property type="match status" value="1"/>
</dbReference>
<dbReference type="InterPro" id="IPR011761">
    <property type="entry name" value="ATP-grasp"/>
</dbReference>
<dbReference type="InterPro" id="IPR036322">
    <property type="entry name" value="WD40_repeat_dom_sf"/>
</dbReference>
<feature type="domain" description="Biotin carboxylation" evidence="23">
    <location>
        <begin position="42"/>
        <end position="543"/>
    </location>
</feature>
<dbReference type="InterPro" id="IPR011764">
    <property type="entry name" value="Biotin_carboxylation_dom"/>
</dbReference>
<dbReference type="InterPro" id="IPR001882">
    <property type="entry name" value="Biotin_BS"/>
</dbReference>
<evidence type="ECO:0000256" key="7">
    <source>
        <dbReference type="ARBA" id="ARBA00022737"/>
    </source>
</evidence>
<dbReference type="PROSITE" id="PS50294">
    <property type="entry name" value="WD_REPEATS_REGION"/>
    <property type="match status" value="4"/>
</dbReference>
<comment type="cofactor">
    <cofactor evidence="1">
        <name>biotin</name>
        <dbReference type="ChEBI" id="CHEBI:57586"/>
    </cofactor>
</comment>
<dbReference type="SUPFAM" id="SSF51246">
    <property type="entry name" value="Rudiment single hybrid motif"/>
    <property type="match status" value="1"/>
</dbReference>
<dbReference type="PROSITE" id="PS50968">
    <property type="entry name" value="BIOTINYL_LIPOYL"/>
    <property type="match status" value="1"/>
</dbReference>
<evidence type="ECO:0000259" key="25">
    <source>
        <dbReference type="PROSITE" id="PS50989"/>
    </source>
</evidence>
<dbReference type="InterPro" id="IPR001632">
    <property type="entry name" value="WD40_G-protein_beta-like"/>
</dbReference>
<dbReference type="InterPro" id="IPR000089">
    <property type="entry name" value="Biotin_lipoyl"/>
</dbReference>
<keyword evidence="11" id="KW-0443">Lipid metabolism</keyword>
<dbReference type="PROSITE" id="PS00678">
    <property type="entry name" value="WD_REPEATS_1"/>
    <property type="match status" value="2"/>
</dbReference>
<dbReference type="InterPro" id="IPR016185">
    <property type="entry name" value="PreATP-grasp_dom_sf"/>
</dbReference>
<evidence type="ECO:0008006" key="28">
    <source>
        <dbReference type="Google" id="ProtNLM"/>
    </source>
</evidence>
<evidence type="ECO:0000313" key="27">
    <source>
        <dbReference type="Proteomes" id="UP001146120"/>
    </source>
</evidence>
<dbReference type="SMART" id="SM00320">
    <property type="entry name" value="WD40"/>
    <property type="match status" value="7"/>
</dbReference>
<dbReference type="InterPro" id="IPR016346">
    <property type="entry name" value="G-protein_beta_1-5"/>
</dbReference>
<dbReference type="CDD" id="cd00200">
    <property type="entry name" value="WD40"/>
    <property type="match status" value="1"/>
</dbReference>
<dbReference type="Gene3D" id="2.40.460.10">
    <property type="entry name" value="Biotin dependent carboxylase carboxyltransferase"/>
    <property type="match status" value="1"/>
</dbReference>
<keyword evidence="7" id="KW-0677">Repeat</keyword>
<evidence type="ECO:0000256" key="20">
    <source>
        <dbReference type="SAM" id="MobiDB-lite"/>
    </source>
</evidence>
<organism evidence="26 27">
    <name type="scientific">Lagenidium giganteum</name>
    <dbReference type="NCBI Taxonomy" id="4803"/>
    <lineage>
        <taxon>Eukaryota</taxon>
        <taxon>Sar</taxon>
        <taxon>Stramenopiles</taxon>
        <taxon>Oomycota</taxon>
        <taxon>Peronosporomycetes</taxon>
        <taxon>Pythiales</taxon>
        <taxon>Pythiaceae</taxon>
    </lineage>
</organism>
<dbReference type="FunFam" id="3.30.1490.20:FF:000003">
    <property type="entry name" value="acetyl-CoA carboxylase isoform X1"/>
    <property type="match status" value="1"/>
</dbReference>
<comment type="catalytic activity">
    <reaction evidence="17">
        <text>N(6)-biotinyl-L-lysyl-[protein] + hydrogencarbonate + ATP = N(6)-carboxybiotinyl-L-lysyl-[protein] + ADP + phosphate + H(+)</text>
        <dbReference type="Rhea" id="RHEA:13501"/>
        <dbReference type="Rhea" id="RHEA-COMP:10505"/>
        <dbReference type="Rhea" id="RHEA-COMP:10506"/>
        <dbReference type="ChEBI" id="CHEBI:15378"/>
        <dbReference type="ChEBI" id="CHEBI:17544"/>
        <dbReference type="ChEBI" id="CHEBI:30616"/>
        <dbReference type="ChEBI" id="CHEBI:43474"/>
        <dbReference type="ChEBI" id="CHEBI:83144"/>
        <dbReference type="ChEBI" id="CHEBI:83145"/>
        <dbReference type="ChEBI" id="CHEBI:456216"/>
        <dbReference type="EC" id="6.3.4.14"/>
    </reaction>
</comment>
<protein>
    <recommendedName>
        <fullName evidence="28">Acetyl-CoA carboxylase</fullName>
    </recommendedName>
</protein>
<feature type="repeat" description="WD" evidence="18">
    <location>
        <begin position="2494"/>
        <end position="2536"/>
    </location>
</feature>
<dbReference type="Gene3D" id="3.90.226.10">
    <property type="entry name" value="2-enoyl-CoA Hydratase, Chain A, domain 1"/>
    <property type="match status" value="2"/>
</dbReference>
<keyword evidence="8 19" id="KW-0547">Nucleotide-binding</keyword>
<dbReference type="InterPro" id="IPR011053">
    <property type="entry name" value="Single_hybrid_motif"/>
</dbReference>
<evidence type="ECO:0000256" key="8">
    <source>
        <dbReference type="ARBA" id="ARBA00022741"/>
    </source>
</evidence>
<keyword evidence="27" id="KW-1185">Reference proteome</keyword>
<dbReference type="Proteomes" id="UP001146120">
    <property type="component" value="Unassembled WGS sequence"/>
</dbReference>
<evidence type="ECO:0000256" key="12">
    <source>
        <dbReference type="ARBA" id="ARBA00023160"/>
    </source>
</evidence>
<evidence type="ECO:0000256" key="13">
    <source>
        <dbReference type="ARBA" id="ARBA00023224"/>
    </source>
</evidence>
<dbReference type="PROSITE" id="PS00866">
    <property type="entry name" value="CPSASE_1"/>
    <property type="match status" value="1"/>
</dbReference>
<evidence type="ECO:0000256" key="11">
    <source>
        <dbReference type="ARBA" id="ARBA00023098"/>
    </source>
</evidence>
<dbReference type="Gene3D" id="3.30.470.20">
    <property type="entry name" value="ATP-grasp fold, B domain"/>
    <property type="match status" value="1"/>
</dbReference>
<dbReference type="Gene3D" id="3.40.50.20">
    <property type="match status" value="1"/>
</dbReference>
<dbReference type="CDD" id="cd06850">
    <property type="entry name" value="biotinyl_domain"/>
    <property type="match status" value="1"/>
</dbReference>
<dbReference type="PROSITE" id="PS50989">
    <property type="entry name" value="COA_CT_CTER"/>
    <property type="match status" value="1"/>
</dbReference>
<dbReference type="PROSITE" id="PS50975">
    <property type="entry name" value="ATP_GRASP"/>
    <property type="match status" value="1"/>
</dbReference>
<dbReference type="PROSITE" id="PS50082">
    <property type="entry name" value="WD_REPEATS_2"/>
    <property type="match status" value="5"/>
</dbReference>
<dbReference type="Pfam" id="PF01039">
    <property type="entry name" value="Carboxyl_trans"/>
    <property type="match status" value="1"/>
</dbReference>
<keyword evidence="13" id="KW-0807">Transducer</keyword>
<evidence type="ECO:0000256" key="9">
    <source>
        <dbReference type="ARBA" id="ARBA00022832"/>
    </source>
</evidence>
<dbReference type="InterPro" id="IPR019775">
    <property type="entry name" value="WD40_repeat_CS"/>
</dbReference>
<evidence type="ECO:0000256" key="17">
    <source>
        <dbReference type="ARBA" id="ARBA00048600"/>
    </source>
</evidence>
<dbReference type="InterPro" id="IPR005481">
    <property type="entry name" value="BC-like_N"/>
</dbReference>
<dbReference type="InterPro" id="IPR011762">
    <property type="entry name" value="COA_CT_N"/>
</dbReference>
<keyword evidence="14" id="KW-0092">Biotin</keyword>
<comment type="similarity">
    <text evidence="3">Belongs to the WD repeat G protein beta family.</text>
</comment>
<dbReference type="InterPro" id="IPR034733">
    <property type="entry name" value="AcCoA_carboxyl_beta"/>
</dbReference>
<evidence type="ECO:0000256" key="4">
    <source>
        <dbReference type="ARBA" id="ARBA00022516"/>
    </source>
</evidence>
<keyword evidence="4" id="KW-0444">Lipid biosynthesis</keyword>
<evidence type="ECO:0000259" key="22">
    <source>
        <dbReference type="PROSITE" id="PS50975"/>
    </source>
</evidence>
<dbReference type="Gene3D" id="2.130.10.10">
    <property type="entry name" value="YVTN repeat-like/Quinoprotein amine dehydrogenase"/>
    <property type="match status" value="1"/>
</dbReference>
<dbReference type="SUPFAM" id="SSF51230">
    <property type="entry name" value="Single hybrid motif"/>
    <property type="match status" value="1"/>
</dbReference>
<dbReference type="PROSITE" id="PS00867">
    <property type="entry name" value="CPSASE_2"/>
    <property type="match status" value="1"/>
</dbReference>
<proteinExistence type="inferred from homology"/>
<dbReference type="Pfam" id="PF02786">
    <property type="entry name" value="CPSase_L_D2"/>
    <property type="match status" value="1"/>
</dbReference>
<sequence>MGVNEPSGGGGAAPARRERSDSQTPSFASVDEYVQALQGKRAIRSVLIANNGISAVKAIRSIRSWSYEMFADEHKVTFVVMATPEDLRANAEYIRMAEHVVEVPGGANNNNYANVALIVEIAERYQVDGVWAGWGHASENPALPDSLALTDRQIVFIGPPSKPMRALGDKIGSTIIAQSAHVPTIAWNGDAITVDYKEQGGIPDDVYNAAQIRDGQHCLEECKRIGFPVMIKASEGGGGKGIRKVVEESQVLSSWEAVRGEIPGSPIFVMKLAPKSRHLEVQLLADEYGNAIALSGRDCSVQRRHQKIVEEGPVLAPSADVWDEMMRAATRLAKEVQYINAGTVEYLFSEMPEEKGESFFFLELNPRLQVEHPVTEMITNVNLPAAQLQVAMGIPLHYIPDIRRLYQKDAFGKTPIDFDNEKQAPPNGHVIAARITAEDPNAGFQPTSGSIKELNFRSTPDVWGYFSVDSSGQVHEFADSQIGHLFSWSTSRDRARKNMILALKELSIRGDIHTTVEYIVNMMESDDFKHNRIHTAWLDERISRHKEVRLHGRPDPLIVVLVGAVCCAYQSSNARVEEYANQLERGQLPANDVLRQSEALELIYEGIKYNIKAHRSGPIQFTLYCNDSYVQVEIRTLSDGGFLVLLDGKSHVAYATKEAQGLRLVLDGTTCVFTKEYDPTRLVTNTAGKLARYLVSDGASLRRGTPFAEIEVMKMYMPLLAPEAGVIRLLKSEGAVLAPGDCIATMELDDPSCVKKSECYLGQLPKPVNQVTNGVKALHKLRSSLATIKTILDGFFIPDDLTQKAVADLFQALSDPLLPTEELKEAMSSLAGRIPLTVFAAITDKLQTYRDYVNSTRASDPAAKLVELDVKEIVALLDEHKQSLGNARQMADFDSSVANLREILDKYKRGLQSGHESVLTDLINQYYMVEKIFARNHNIEDIILNLRQEHSGDLSKVYSIARSHMSLEAKNKVLLQILGYIASGSSVAPRKSMKAAAFMPLLESLANFKERQYSLVALEARQLLIDHKMPSYYDRLLQVEEVLRQIIADNKRSELSSSLLDQSQPLFDLLIALLDHEDVRIRECALELYIRRIYRSYLIESMETRDYGEIFAKKFEFKSPVYDALAVGVPPAESYDDLSSLLTKSSLQKEIVKEQKQDPVTFPLEYEKISPSVLRHGVIAKFADLNAMKNAFSEVVEMFPLAKKTLSVRKEAPVNVLHVVLLDEHTEEAVLLHHAESYLKEVADMLRSHNIRRVTFAVRPKQLTSFSSHSGDFALYPGIYTFPNRLNFSEDKIVRHIEAPLAYKLELRRLRHYNVVPLTSGNKNVHLYLAQTKQSDSHIVAEKFQRVFVRAVVRQLDKSEDSSLLSNRSQYDAYPGPERTLVDALNSLELAMSSSHFKNGWVTKNNHVFLNILPEAVVDPHYLEGVIRILASRYAERLEQLRVSQVELRIQARFNDESTCIPVRLVASNPTGYVLRVEAYVEAAGHDETIFTSIGDEVHGELDGMPITTPYPVSFPYDKKREMAKAMSNTVYVYDFLDLIEHCLLRSWRRYVHERSRAPQLNVSIPNLLLEARELILNETGNGLVETDRPRGQNDIGMVAWLLRLYTPEFPDGREIIIIANDITFKAGSFGTLEDRLFELASKLAREKGIPRLFFSANAGARIGMAESIKSLYKICWKKENDPTKGFEYLYLTPEEYKLLSAEESVNAELKVTSDGEERYVLTDIIGREKDLGVECLRGSGTIAGETSRAYQEVFTLTYACGRSVGIGAYLVRLGHRTVQNATHSPIILTGYQALNKLMGREVYTSNDQLGGIKIMHTNGVTHLTSKNHMHGIASIVEWLSFVPAVRRGPLPVRDISGWEVIERPIDFCPAERGTQYDPRLLLTGKFEEATGKWLSGFMDKDSFRETLDGWAKSVIVGRARLGGIPCGVVITQVRTSEKVVPADPAAPATQESLVQQAGQVWFPDSAHKTATAIKDFKGEDLPLFIFANWRGFSGGQRDMFDEVLKFGAAIVDGLVNYEQPVFVYIPPFAELRGGAWAVVDPTINEGIMEMYADRDGRGGVLEPAGLIEIKYRKKQLLETMHRLDAKLIALDTSVKELSAEDRVTEEPKLLQEIKSRENTLLPIYVQVATEFADLHDTPGRMKAISAIRDVVDWKNARKFFYWRLKRKVAEFQVRRDVVRRSNDAISFAMAEQYLQGWFTESVNAGRVPRQMNVSVAELWNCSDKDVLLWLSSDKEWINSRLAGLSRESTTNQVVQLGRRDPKAAVAGILELLHQLSDKDREEAVATLRRGSIFHKSTSGTKLSAYLSQQPDKMVDAAELKKKCEQLKEKIEKTREAKADGGFKSAGVGSGAKAIPAAPKCRRLLKGHFGKIYAMQWGGDSSSLVSASQDGKLIVWNAQTTNKVQAIPLRSSWVMTCAFEQKQRNMVACGGLDNLCSIFHLSQAQVMRATKELAAHDGYLSCCRFIDETSIVTSSGDSNCILWDVESGEVKTTFREHSGDVMSVSINPHNPSMFISGSCDSTAKVWDIRTGKTTHTFHGHESDINSVDFFPSGNALGTGSDDSSCRLFDLRAYGELNNFSNDKILCGITSVSFSKSGRFLFAGYDDYNCYCWDVLSTTGQHIYQLAGHENRVSCLGVNPAGQALCTGSWDTLLKIWA</sequence>
<dbReference type="EMBL" id="DAKRPA010000047">
    <property type="protein sequence ID" value="DBA01475.1"/>
    <property type="molecule type" value="Genomic_DNA"/>
</dbReference>
<evidence type="ECO:0000256" key="3">
    <source>
        <dbReference type="ARBA" id="ARBA00009768"/>
    </source>
</evidence>
<dbReference type="Pfam" id="PF00364">
    <property type="entry name" value="Biotin_lipoyl"/>
    <property type="match status" value="1"/>
</dbReference>
<dbReference type="InterPro" id="IPR015943">
    <property type="entry name" value="WD40/YVTN_repeat-like_dom_sf"/>
</dbReference>
<keyword evidence="6" id="KW-0436">Ligase</keyword>
<dbReference type="Gene3D" id="3.90.1770.10">
    <property type="entry name" value="PreATP-grasp domain"/>
    <property type="match status" value="1"/>
</dbReference>
<dbReference type="InterPro" id="IPR049074">
    <property type="entry name" value="ACCA_BT"/>
</dbReference>
<dbReference type="GO" id="GO:0005524">
    <property type="term" value="F:ATP binding"/>
    <property type="evidence" value="ECO:0007669"/>
    <property type="project" value="UniProtKB-UniRule"/>
</dbReference>
<dbReference type="InterPro" id="IPR029045">
    <property type="entry name" value="ClpP/crotonase-like_dom_sf"/>
</dbReference>
<reference evidence="26" key="2">
    <citation type="journal article" date="2023" name="Microbiol Resour">
        <title>Decontamination and Annotation of the Draft Genome Sequence of the Oomycete Lagenidium giganteum ARSEF 373.</title>
        <authorList>
            <person name="Morgan W.R."/>
            <person name="Tartar A."/>
        </authorList>
    </citation>
    <scope>NUCLEOTIDE SEQUENCE</scope>
    <source>
        <strain evidence="26">ARSEF 373</strain>
    </source>
</reference>
<dbReference type="PROSITE" id="PS00188">
    <property type="entry name" value="BIOTIN"/>
    <property type="match status" value="1"/>
</dbReference>
<evidence type="ECO:0000256" key="6">
    <source>
        <dbReference type="ARBA" id="ARBA00022598"/>
    </source>
</evidence>
<dbReference type="InterPro" id="IPR011054">
    <property type="entry name" value="Rudment_hybrid_motif"/>
</dbReference>
<evidence type="ECO:0000256" key="2">
    <source>
        <dbReference type="ARBA" id="ARBA00004956"/>
    </source>
</evidence>
<dbReference type="Gene3D" id="2.40.50.100">
    <property type="match status" value="1"/>
</dbReference>
<dbReference type="SMART" id="SM00878">
    <property type="entry name" value="Biotin_carb_C"/>
    <property type="match status" value="1"/>
</dbReference>
<evidence type="ECO:0000256" key="5">
    <source>
        <dbReference type="ARBA" id="ARBA00022574"/>
    </source>
</evidence>
<gene>
    <name evidence="26" type="ORF">N0F65_005594</name>
</gene>
<name>A0AAV2ZA24_9STRA</name>
<dbReference type="FunFam" id="2.40.460.10:FF:000001">
    <property type="entry name" value="Acetyl-CoA carboxylase 1"/>
    <property type="match status" value="1"/>
</dbReference>
<accession>A0AAV2ZA24</accession>
<evidence type="ECO:0000256" key="16">
    <source>
        <dbReference type="ARBA" id="ARBA00048065"/>
    </source>
</evidence>
<comment type="catalytic activity">
    <reaction evidence="16">
        <text>hydrogencarbonate + acetyl-CoA + ATP = malonyl-CoA + ADP + phosphate + H(+)</text>
        <dbReference type="Rhea" id="RHEA:11308"/>
        <dbReference type="ChEBI" id="CHEBI:15378"/>
        <dbReference type="ChEBI" id="CHEBI:17544"/>
        <dbReference type="ChEBI" id="CHEBI:30616"/>
        <dbReference type="ChEBI" id="CHEBI:43474"/>
        <dbReference type="ChEBI" id="CHEBI:57288"/>
        <dbReference type="ChEBI" id="CHEBI:57384"/>
        <dbReference type="ChEBI" id="CHEBI:456216"/>
        <dbReference type="EC" id="6.4.1.2"/>
    </reaction>
</comment>
<keyword evidence="9" id="KW-0276">Fatty acid metabolism</keyword>
<feature type="repeat" description="WD" evidence="18">
    <location>
        <begin position="2537"/>
        <end position="2578"/>
    </location>
</feature>
<dbReference type="PRINTS" id="PR00319">
    <property type="entry name" value="GPROTEINB"/>
</dbReference>
<dbReference type="InterPro" id="IPR013537">
    <property type="entry name" value="AcCoA_COase_cen"/>
</dbReference>
<feature type="domain" description="Lipoyl-binding" evidence="21">
    <location>
        <begin position="673"/>
        <end position="747"/>
    </location>
</feature>
<dbReference type="Pfam" id="PF02785">
    <property type="entry name" value="Biotin_carb_C"/>
    <property type="match status" value="1"/>
</dbReference>
<evidence type="ECO:0000256" key="14">
    <source>
        <dbReference type="ARBA" id="ARBA00023267"/>
    </source>
</evidence>
<feature type="repeat" description="WD" evidence="18">
    <location>
        <begin position="2453"/>
        <end position="2493"/>
    </location>
</feature>
<evidence type="ECO:0000256" key="10">
    <source>
        <dbReference type="ARBA" id="ARBA00022840"/>
    </source>
</evidence>
<feature type="domain" description="CoA carboxyltransferase C-terminal" evidence="25">
    <location>
        <begin position="1861"/>
        <end position="2180"/>
    </location>
</feature>
<dbReference type="FunFam" id="3.40.50.20:FF:000005">
    <property type="entry name" value="acetyl-CoA carboxylase isoform X2"/>
    <property type="match status" value="1"/>
</dbReference>
<dbReference type="InterPro" id="IPR005482">
    <property type="entry name" value="Biotin_COase_C"/>
</dbReference>
<keyword evidence="12" id="KW-0275">Fatty acid biosynthesis</keyword>
<feature type="domain" description="ATP-grasp" evidence="22">
    <location>
        <begin position="194"/>
        <end position="392"/>
    </location>
</feature>
<evidence type="ECO:0000313" key="26">
    <source>
        <dbReference type="EMBL" id="DBA01475.1"/>
    </source>
</evidence>
<evidence type="ECO:0000259" key="24">
    <source>
        <dbReference type="PROSITE" id="PS50980"/>
    </source>
</evidence>
<dbReference type="Pfam" id="PF00289">
    <property type="entry name" value="Biotin_carb_N"/>
    <property type="match status" value="1"/>
</dbReference>
<dbReference type="PROSITE" id="PS50979">
    <property type="entry name" value="BC"/>
    <property type="match status" value="1"/>
</dbReference>
<dbReference type="FunFam" id="3.90.226.10:FF:000010">
    <property type="entry name" value="acetyl-CoA carboxylase isoform X2"/>
    <property type="match status" value="1"/>
</dbReference>
<dbReference type="Gene3D" id="3.30.1490.20">
    <property type="entry name" value="ATP-grasp fold, A domain"/>
    <property type="match status" value="1"/>
</dbReference>
<keyword evidence="10 19" id="KW-0067">ATP-binding</keyword>
<dbReference type="PROSITE" id="PS50980">
    <property type="entry name" value="COA_CT_NTER"/>
    <property type="match status" value="1"/>
</dbReference>
<dbReference type="Pfam" id="PF25391">
    <property type="entry name" value="WD40_Gbeta"/>
    <property type="match status" value="1"/>
</dbReference>
<dbReference type="PANTHER" id="PTHR45728">
    <property type="entry name" value="ACETYL-COA CARBOXYLASE, ISOFORM A"/>
    <property type="match status" value="1"/>
</dbReference>
<feature type="region of interest" description="Disordered" evidence="20">
    <location>
        <begin position="1"/>
        <end position="26"/>
    </location>
</feature>
<feature type="domain" description="CoA carboxyltransferase N-terminal" evidence="24">
    <location>
        <begin position="1510"/>
        <end position="1855"/>
    </location>
</feature>
<feature type="repeat" description="WD" evidence="18">
    <location>
        <begin position="2625"/>
        <end position="2657"/>
    </location>
</feature>
<reference evidence="26" key="1">
    <citation type="submission" date="2022-11" db="EMBL/GenBank/DDBJ databases">
        <authorList>
            <person name="Morgan W.R."/>
            <person name="Tartar A."/>
        </authorList>
    </citation>
    <scope>NUCLEOTIDE SEQUENCE</scope>
    <source>
        <strain evidence="26">ARSEF 373</strain>
    </source>
</reference>
<dbReference type="InterPro" id="IPR049076">
    <property type="entry name" value="ACCA"/>
</dbReference>
<dbReference type="SUPFAM" id="SSF50978">
    <property type="entry name" value="WD40 repeat-like"/>
    <property type="match status" value="1"/>
</dbReference>
<evidence type="ECO:0000256" key="1">
    <source>
        <dbReference type="ARBA" id="ARBA00001953"/>
    </source>
</evidence>
<dbReference type="SUPFAM" id="SSF52440">
    <property type="entry name" value="PreATP-grasp domain"/>
    <property type="match status" value="1"/>
</dbReference>
<dbReference type="SUPFAM" id="SSF56059">
    <property type="entry name" value="Glutathione synthetase ATP-binding domain-like"/>
    <property type="match status" value="1"/>
</dbReference>
<dbReference type="GO" id="GO:0046872">
    <property type="term" value="F:metal ion binding"/>
    <property type="evidence" value="ECO:0007669"/>
    <property type="project" value="InterPro"/>
</dbReference>
<dbReference type="GO" id="GO:0007165">
    <property type="term" value="P:signal transduction"/>
    <property type="evidence" value="ECO:0007669"/>
    <property type="project" value="UniProtKB-KW"/>
</dbReference>
<comment type="caution">
    <text evidence="26">The sequence shown here is derived from an EMBL/GenBank/DDBJ whole genome shotgun (WGS) entry which is preliminary data.</text>
</comment>
<dbReference type="PANTHER" id="PTHR45728:SF3">
    <property type="entry name" value="ACETYL-COA CARBOXYLASE"/>
    <property type="match status" value="1"/>
</dbReference>
<dbReference type="GO" id="GO:0004075">
    <property type="term" value="F:biotin carboxylase activity"/>
    <property type="evidence" value="ECO:0007669"/>
    <property type="project" value="UniProtKB-EC"/>
</dbReference>
<dbReference type="SUPFAM" id="SSF52096">
    <property type="entry name" value="ClpP/crotonase"/>
    <property type="match status" value="2"/>
</dbReference>
<evidence type="ECO:0000259" key="23">
    <source>
        <dbReference type="PROSITE" id="PS50979"/>
    </source>
</evidence>
<dbReference type="InterPro" id="IPR001680">
    <property type="entry name" value="WD40_rpt"/>
</dbReference>